<evidence type="ECO:0000313" key="1">
    <source>
        <dbReference type="Proteomes" id="UP000095286"/>
    </source>
</evidence>
<sequence length="288" mass="32260">MFLIPFATLIFVNCKIIMALKQSTNLRSKHSRKGDTATGDPTKFTTQFNLLKGSKYSELFTQFANNSNGFRLPRSFLKTQFTNSVRDRSVTLMLLAIVATFFGCNILAFCNNIVEILVDMSADGAASLNQITFEKSVEISNILISLNSATSIFIYIIFSSKFRQTLKIYLGLEKREENVPKKINYVAVTTAMAAHRALDISIIPNEIANHHQIKSTETVQHNFNKQSPHILRSVGAPVKQTQQGDDEEKRGLLCEHTDNSTIIQEETQTVPLNSISQMTITTSTDNEK</sequence>
<dbReference type="Proteomes" id="UP000095286">
    <property type="component" value="Unplaced"/>
</dbReference>
<evidence type="ECO:0000313" key="2">
    <source>
        <dbReference type="WBParaSite" id="RSKR_0000480300.1"/>
    </source>
</evidence>
<reference evidence="2" key="1">
    <citation type="submission" date="2016-11" db="UniProtKB">
        <authorList>
            <consortium name="WormBaseParasite"/>
        </authorList>
    </citation>
    <scope>IDENTIFICATION</scope>
    <source>
        <strain evidence="2">KR3021</strain>
    </source>
</reference>
<organism evidence="1 2">
    <name type="scientific">Rhabditophanes sp. KR3021</name>
    <dbReference type="NCBI Taxonomy" id="114890"/>
    <lineage>
        <taxon>Eukaryota</taxon>
        <taxon>Metazoa</taxon>
        <taxon>Ecdysozoa</taxon>
        <taxon>Nematoda</taxon>
        <taxon>Chromadorea</taxon>
        <taxon>Rhabditida</taxon>
        <taxon>Tylenchina</taxon>
        <taxon>Panagrolaimomorpha</taxon>
        <taxon>Strongyloidoidea</taxon>
        <taxon>Alloionematidae</taxon>
        <taxon>Rhabditophanes</taxon>
    </lineage>
</organism>
<name>A0AC35TVT2_9BILA</name>
<protein>
    <submittedName>
        <fullName evidence="2">G_PROTEIN_RECEP_F1_2 domain-containing protein</fullName>
    </submittedName>
</protein>
<accession>A0AC35TVT2</accession>
<proteinExistence type="predicted"/>
<dbReference type="WBParaSite" id="RSKR_0000480300.1">
    <property type="protein sequence ID" value="RSKR_0000480300.1"/>
    <property type="gene ID" value="RSKR_0000480300"/>
</dbReference>